<feature type="region of interest" description="Disordered" evidence="4">
    <location>
        <begin position="304"/>
        <end position="335"/>
    </location>
</feature>
<protein>
    <recommendedName>
        <fullName evidence="5">Chitin-binding type-3 domain-containing protein</fullName>
    </recommendedName>
</protein>
<evidence type="ECO:0000313" key="6">
    <source>
        <dbReference type="EMBL" id="GLO66120.1"/>
    </source>
</evidence>
<feature type="coiled-coil region" evidence="3">
    <location>
        <begin position="268"/>
        <end position="299"/>
    </location>
</feature>
<evidence type="ECO:0000256" key="2">
    <source>
        <dbReference type="ARBA" id="ARBA00023326"/>
    </source>
</evidence>
<feature type="compositionally biased region" description="Polar residues" evidence="4">
    <location>
        <begin position="319"/>
        <end position="333"/>
    </location>
</feature>
<evidence type="ECO:0000256" key="4">
    <source>
        <dbReference type="SAM" id="MobiDB-lite"/>
    </source>
</evidence>
<feature type="domain" description="Chitin-binding type-3" evidence="5">
    <location>
        <begin position="143"/>
        <end position="185"/>
    </location>
</feature>
<dbReference type="Proteomes" id="UP001275436">
    <property type="component" value="Unassembled WGS sequence"/>
</dbReference>
<organism evidence="6 7">
    <name type="scientific">Oceanobacillus kimchii</name>
    <dbReference type="NCBI Taxonomy" id="746691"/>
    <lineage>
        <taxon>Bacteria</taxon>
        <taxon>Bacillati</taxon>
        <taxon>Bacillota</taxon>
        <taxon>Bacilli</taxon>
        <taxon>Bacillales</taxon>
        <taxon>Bacillaceae</taxon>
        <taxon>Oceanobacillus</taxon>
    </lineage>
</organism>
<evidence type="ECO:0000256" key="1">
    <source>
        <dbReference type="ARBA" id="ARBA00022801"/>
    </source>
</evidence>
<dbReference type="SMART" id="SM00495">
    <property type="entry name" value="ChtBD3"/>
    <property type="match status" value="2"/>
</dbReference>
<keyword evidence="7" id="KW-1185">Reference proteome</keyword>
<proteinExistence type="predicted"/>
<feature type="compositionally biased region" description="Low complexity" evidence="4">
    <location>
        <begin position="304"/>
        <end position="318"/>
    </location>
</feature>
<feature type="domain" description="Chitin-binding type-3" evidence="5">
    <location>
        <begin position="391"/>
        <end position="433"/>
    </location>
</feature>
<dbReference type="InterPro" id="IPR003610">
    <property type="entry name" value="CBM5/12"/>
</dbReference>
<dbReference type="RefSeq" id="WP_317958005.1">
    <property type="nucleotide sequence ID" value="NZ_BSKO01000001.1"/>
</dbReference>
<evidence type="ECO:0000259" key="5">
    <source>
        <dbReference type="SMART" id="SM00495"/>
    </source>
</evidence>
<accession>A0ABQ5TJD7</accession>
<gene>
    <name evidence="6" type="ORF">MACH08_19040</name>
</gene>
<dbReference type="Gene3D" id="2.10.10.90">
    <property type="match status" value="1"/>
</dbReference>
<dbReference type="InterPro" id="IPR036573">
    <property type="entry name" value="CBM_sf_5/12"/>
</dbReference>
<evidence type="ECO:0000256" key="3">
    <source>
        <dbReference type="SAM" id="Coils"/>
    </source>
</evidence>
<keyword evidence="3" id="KW-0175">Coiled coil</keyword>
<dbReference type="SUPFAM" id="SSF51055">
    <property type="entry name" value="Carbohydrate binding domain"/>
    <property type="match status" value="1"/>
</dbReference>
<keyword evidence="2" id="KW-0119">Carbohydrate metabolism</keyword>
<evidence type="ECO:0000313" key="7">
    <source>
        <dbReference type="Proteomes" id="UP001275436"/>
    </source>
</evidence>
<keyword evidence="2" id="KW-0624">Polysaccharide degradation</keyword>
<keyword evidence="1" id="KW-0378">Hydrolase</keyword>
<sequence length="542" mass="60971">MAFYFPNVDPTYIYRRKPNEYLFLSDERTIRHGRVTLREIPWFDQKVTVKTSSGNELVEVTTEQLSNNEFRVDYSIGIVFFNENLNGQTVICEYHGTGYVSISANRIWMDNDVDDPVETLQEALTQVDEGIEILREVGDLTFKGEFNESTSYKKWNFVSYNNKTYVATENTTGESPSSSSKWSLVSSGVDWVNKYNPEQSYSIGDMVSDSESQNLYISNIDANNSPLSDTEAWTNMISFDGLIQEVQDYLSNIDNQFDTLRLTLSTHIEEAETEVTNRINNLQEELEELVNSSATEIDNVISEAQQSEQNRSSSEQARIQNEQMRNNSETQRQSEFDEQMNVINTSVSNLNSELENAQRINQESEALNETTSEYISALEPVAPNIVNFTFVGEYNPDSSYKKNNLVLYNGSTYISLTENTNVLPDNSETWELFASKGQDGEGLVSTVNGLSPDVNGNINLGNIMVESVNGQIGKIEITAESIGGVSQESLDQTLAQFTSDLDIVTGNLEQLETNEKDSLVAAINEIYNEVKAIRELVEGNNQ</sequence>
<name>A0ABQ5TJD7_9BACI</name>
<comment type="caution">
    <text evidence="6">The sequence shown here is derived from an EMBL/GenBank/DDBJ whole genome shotgun (WGS) entry which is preliminary data.</text>
</comment>
<reference evidence="6 7" key="1">
    <citation type="submission" date="2023-02" db="EMBL/GenBank/DDBJ databases">
        <title>Oceanobacillus kimchii IFOP_LL358 isolated form Alexandrium catenella lab strain.</title>
        <authorList>
            <person name="Gajardo G."/>
            <person name="Ueki S."/>
            <person name="Maruyama F."/>
        </authorList>
    </citation>
    <scope>NUCLEOTIDE SEQUENCE [LARGE SCALE GENOMIC DNA]</scope>
    <source>
        <strain evidence="6 7">IFOP_LL358</strain>
    </source>
</reference>
<dbReference type="EMBL" id="BSKO01000001">
    <property type="protein sequence ID" value="GLO66120.1"/>
    <property type="molecule type" value="Genomic_DNA"/>
</dbReference>